<evidence type="ECO:0000259" key="4">
    <source>
        <dbReference type="Pfam" id="PF01494"/>
    </source>
</evidence>
<keyword evidence="6" id="KW-1185">Reference proteome</keyword>
<evidence type="ECO:0000256" key="2">
    <source>
        <dbReference type="ARBA" id="ARBA00022827"/>
    </source>
</evidence>
<keyword evidence="1" id="KW-0285">Flavoprotein</keyword>
<keyword evidence="2" id="KW-0274">FAD</keyword>
<dbReference type="GO" id="GO:0071949">
    <property type="term" value="F:FAD binding"/>
    <property type="evidence" value="ECO:0007669"/>
    <property type="project" value="InterPro"/>
</dbReference>
<dbReference type="InterPro" id="IPR036188">
    <property type="entry name" value="FAD/NAD-bd_sf"/>
</dbReference>
<dbReference type="InterPro" id="IPR002938">
    <property type="entry name" value="FAD-bd"/>
</dbReference>
<dbReference type="Pfam" id="PF01494">
    <property type="entry name" value="FAD_binding_3"/>
    <property type="match status" value="1"/>
</dbReference>
<evidence type="ECO:0000313" key="6">
    <source>
        <dbReference type="Proteomes" id="UP000193240"/>
    </source>
</evidence>
<dbReference type="GO" id="GO:0016491">
    <property type="term" value="F:oxidoreductase activity"/>
    <property type="evidence" value="ECO:0007669"/>
    <property type="project" value="UniProtKB-KW"/>
</dbReference>
<dbReference type="InParanoid" id="A0A1Y2MGA6"/>
<gene>
    <name evidence="5" type="ORF">B5807_01738</name>
</gene>
<reference evidence="5 6" key="1">
    <citation type="journal article" date="2017" name="Genome Announc.">
        <title>Genome sequence of the saprophytic ascomycete Epicoccum nigrum ICMP 19927 strain isolated from New Zealand.</title>
        <authorList>
            <person name="Fokin M."/>
            <person name="Fleetwood D."/>
            <person name="Weir B.S."/>
            <person name="Villas-Boas S.G."/>
        </authorList>
    </citation>
    <scope>NUCLEOTIDE SEQUENCE [LARGE SCALE GENOMIC DNA]</scope>
    <source>
        <strain evidence="5 6">ICMP 19927</strain>
    </source>
</reference>
<evidence type="ECO:0000256" key="1">
    <source>
        <dbReference type="ARBA" id="ARBA00022630"/>
    </source>
</evidence>
<sequence length="449" mass="49471">MADQHFDIAIIGAGIGGLALAIGLTHHQIPFTIYESAPAFSTVGAGVGLGPNALQAMDLIDKRFREMYMKIATGNLRPEKKHVMMEAMRIEEGLGEGESWWGHGEWGAPYFERTGAHRKDLLDIMTSFIDEKSVRFNRSVVSIEEVQNQVHLTFADGQVATHAAAIGCDGINGFTRRAVLGTRFPELVASQYTHKYVYRTVVSLETAKEILGELATDAKMYMGRDANLSTYPISGGKQVNVVAFKRDPHPWQHKGNTYKVDRDTMLQDFADSKIDGRLLRLLQHTPPTRWAIFDHPTTPTYHNSLVCLLGDVAHASSPHQGAGAGQALEDALVLTHALSTLFGITASSSSSALRGPSSLARAQALGAAFRAYDEIRRPRAQLQVTTARETGDLYNLRERSRGGEEVLLGIERAVGTLNGRFEWLWRRDLEGDVKGVGERVRELLGRLEP</sequence>
<dbReference type="PRINTS" id="PR00420">
    <property type="entry name" value="RNGMNOXGNASE"/>
</dbReference>
<organism evidence="5 6">
    <name type="scientific">Epicoccum nigrum</name>
    <name type="common">Soil fungus</name>
    <name type="synonym">Epicoccum purpurascens</name>
    <dbReference type="NCBI Taxonomy" id="105696"/>
    <lineage>
        <taxon>Eukaryota</taxon>
        <taxon>Fungi</taxon>
        <taxon>Dikarya</taxon>
        <taxon>Ascomycota</taxon>
        <taxon>Pezizomycotina</taxon>
        <taxon>Dothideomycetes</taxon>
        <taxon>Pleosporomycetidae</taxon>
        <taxon>Pleosporales</taxon>
        <taxon>Pleosporineae</taxon>
        <taxon>Didymellaceae</taxon>
        <taxon>Epicoccum</taxon>
    </lineage>
</organism>
<keyword evidence="3" id="KW-0560">Oxidoreductase</keyword>
<protein>
    <recommendedName>
        <fullName evidence="4">FAD-binding domain-containing protein</fullName>
    </recommendedName>
</protein>
<dbReference type="SUPFAM" id="SSF54373">
    <property type="entry name" value="FAD-linked reductases, C-terminal domain"/>
    <property type="match status" value="1"/>
</dbReference>
<dbReference type="Gene3D" id="3.50.50.60">
    <property type="entry name" value="FAD/NAD(P)-binding domain"/>
    <property type="match status" value="1"/>
</dbReference>
<name>A0A1Y2MGA6_EPING</name>
<evidence type="ECO:0000313" key="5">
    <source>
        <dbReference type="EMBL" id="OSS55163.1"/>
    </source>
</evidence>
<proteinExistence type="predicted"/>
<dbReference type="PANTHER" id="PTHR46720">
    <property type="entry name" value="HYDROXYLASE, PUTATIVE (AFU_ORTHOLOGUE AFUA_3G01460)-RELATED"/>
    <property type="match status" value="1"/>
</dbReference>
<dbReference type="GO" id="GO:0044550">
    <property type="term" value="P:secondary metabolite biosynthetic process"/>
    <property type="evidence" value="ECO:0007669"/>
    <property type="project" value="TreeGrafter"/>
</dbReference>
<accession>A0A1Y2MGA6</accession>
<dbReference type="OMA" id="MGPNALR"/>
<dbReference type="Proteomes" id="UP000193240">
    <property type="component" value="Unassembled WGS sequence"/>
</dbReference>
<evidence type="ECO:0000256" key="3">
    <source>
        <dbReference type="ARBA" id="ARBA00023002"/>
    </source>
</evidence>
<feature type="domain" description="FAD-binding" evidence="4">
    <location>
        <begin position="7"/>
        <end position="347"/>
    </location>
</feature>
<dbReference type="PANTHER" id="PTHR46720:SF3">
    <property type="entry name" value="FAD-BINDING DOMAIN-CONTAINING PROTEIN-RELATED"/>
    <property type="match status" value="1"/>
</dbReference>
<dbReference type="SUPFAM" id="SSF51905">
    <property type="entry name" value="FAD/NAD(P)-binding domain"/>
    <property type="match status" value="1"/>
</dbReference>
<dbReference type="EMBL" id="KZ107838">
    <property type="protein sequence ID" value="OSS55163.1"/>
    <property type="molecule type" value="Genomic_DNA"/>
</dbReference>
<dbReference type="InterPro" id="IPR051104">
    <property type="entry name" value="FAD_monoxygenase"/>
</dbReference>
<dbReference type="STRING" id="105696.A0A1Y2MGA6"/>
<dbReference type="AlphaFoldDB" id="A0A1Y2MGA6"/>